<comment type="similarity">
    <text evidence="1">Belongs to the enoyl-CoA hydratase/isomerase family.</text>
</comment>
<proteinExistence type="inferred from homology"/>
<organism evidence="3 4">
    <name type="scientific">Amycolatopsis alba DSM 44262</name>
    <dbReference type="NCBI Taxonomy" id="1125972"/>
    <lineage>
        <taxon>Bacteria</taxon>
        <taxon>Bacillati</taxon>
        <taxon>Actinomycetota</taxon>
        <taxon>Actinomycetes</taxon>
        <taxon>Pseudonocardiales</taxon>
        <taxon>Pseudonocardiaceae</taxon>
        <taxon>Amycolatopsis</taxon>
    </lineage>
</organism>
<keyword evidence="4" id="KW-1185">Reference proteome</keyword>
<sequence length="153" mass="16866">MPLWFEDCQAMGIDEEMVSPARTVTETDVVLFAAWSGDYNALHTDSVAAAESRYGERIAHGALGMALCFGLSTRVWDFDGSALALLGIDQWLFRAPIRIGDTLHARARIVSTRLTSRGDSGVVQRHFELVNQYGEITQEGRLGLLVRTRPQAA</sequence>
<dbReference type="InterPro" id="IPR002539">
    <property type="entry name" value="MaoC-like_dom"/>
</dbReference>
<dbReference type="InterPro" id="IPR052342">
    <property type="entry name" value="MCH/BMMD"/>
</dbReference>
<dbReference type="Proteomes" id="UP000215563">
    <property type="component" value="Unassembled WGS sequence"/>
</dbReference>
<comment type="caution">
    <text evidence="3">The sequence shown here is derived from an EMBL/GenBank/DDBJ whole genome shotgun (WGS) entry which is preliminary data.</text>
</comment>
<dbReference type="RefSeq" id="WP_020636077.1">
    <property type="nucleotide sequence ID" value="NZ_KB913032.1"/>
</dbReference>
<dbReference type="SUPFAM" id="SSF54637">
    <property type="entry name" value="Thioesterase/thiol ester dehydrase-isomerase"/>
    <property type="match status" value="1"/>
</dbReference>
<name>A0A229RQA1_AMYAL</name>
<evidence type="ECO:0000259" key="2">
    <source>
        <dbReference type="Pfam" id="PF01575"/>
    </source>
</evidence>
<accession>A0A229RQA1</accession>
<dbReference type="PANTHER" id="PTHR43664:SF1">
    <property type="entry name" value="BETA-METHYLMALYL-COA DEHYDRATASE"/>
    <property type="match status" value="1"/>
</dbReference>
<dbReference type="Gene3D" id="3.10.129.10">
    <property type="entry name" value="Hotdog Thioesterase"/>
    <property type="match status" value="1"/>
</dbReference>
<gene>
    <name evidence="3" type="ORF">CFP75_20555</name>
</gene>
<dbReference type="PANTHER" id="PTHR43664">
    <property type="entry name" value="MONOAMINE OXIDASE-RELATED"/>
    <property type="match status" value="1"/>
</dbReference>
<dbReference type="InterPro" id="IPR029069">
    <property type="entry name" value="HotDog_dom_sf"/>
</dbReference>
<dbReference type="AlphaFoldDB" id="A0A229RQA1"/>
<evidence type="ECO:0000313" key="4">
    <source>
        <dbReference type="Proteomes" id="UP000215563"/>
    </source>
</evidence>
<feature type="domain" description="MaoC-like" evidence="2">
    <location>
        <begin position="16"/>
        <end position="116"/>
    </location>
</feature>
<evidence type="ECO:0000313" key="3">
    <source>
        <dbReference type="EMBL" id="OXM48852.1"/>
    </source>
</evidence>
<dbReference type="Pfam" id="PF01575">
    <property type="entry name" value="MaoC_dehydratas"/>
    <property type="match status" value="1"/>
</dbReference>
<protein>
    <submittedName>
        <fullName evidence="3">Dehydratase</fullName>
    </submittedName>
</protein>
<reference evidence="3 4" key="1">
    <citation type="submission" date="2017-07" db="EMBL/GenBank/DDBJ databases">
        <title>Amycolatopsis alba DSM 44262 Genome sequencing and assembly.</title>
        <authorList>
            <person name="Kaur N."/>
            <person name="Mayilraj S."/>
        </authorList>
    </citation>
    <scope>NUCLEOTIDE SEQUENCE [LARGE SCALE GENOMIC DNA]</scope>
    <source>
        <strain evidence="3 4">DSM 44262</strain>
    </source>
</reference>
<dbReference type="EMBL" id="NMQU01000057">
    <property type="protein sequence ID" value="OXM48852.1"/>
    <property type="molecule type" value="Genomic_DNA"/>
</dbReference>
<evidence type="ECO:0000256" key="1">
    <source>
        <dbReference type="ARBA" id="ARBA00005254"/>
    </source>
</evidence>
<dbReference type="OrthoDB" id="9796589at2"/>